<dbReference type="SMART" id="SM00054">
    <property type="entry name" value="EFh"/>
    <property type="match status" value="2"/>
</dbReference>
<comment type="caution">
    <text evidence="17">The sequence shown here is derived from an EMBL/GenBank/DDBJ whole genome shotgun (WGS) entry which is preliminary data.</text>
</comment>
<dbReference type="Proteomes" id="UP000290289">
    <property type="component" value="Chromosome 7"/>
</dbReference>
<evidence type="ECO:0000256" key="3">
    <source>
        <dbReference type="ARBA" id="ARBA00008655"/>
    </source>
</evidence>
<evidence type="ECO:0000259" key="16">
    <source>
        <dbReference type="PROSITE" id="PS50222"/>
    </source>
</evidence>
<keyword evidence="4" id="KW-0444">Lipid biosynthesis</keyword>
<dbReference type="SUPFAM" id="SSF69593">
    <property type="entry name" value="Glycerol-3-phosphate (1)-acyltransferase"/>
    <property type="match status" value="1"/>
</dbReference>
<proteinExistence type="inferred from homology"/>
<dbReference type="AlphaFoldDB" id="A0A498JCL4"/>
<organism evidence="17 18">
    <name type="scientific">Malus domestica</name>
    <name type="common">Apple</name>
    <name type="synonym">Pyrus malus</name>
    <dbReference type="NCBI Taxonomy" id="3750"/>
    <lineage>
        <taxon>Eukaryota</taxon>
        <taxon>Viridiplantae</taxon>
        <taxon>Streptophyta</taxon>
        <taxon>Embryophyta</taxon>
        <taxon>Tracheophyta</taxon>
        <taxon>Spermatophyta</taxon>
        <taxon>Magnoliopsida</taxon>
        <taxon>eudicotyledons</taxon>
        <taxon>Gunneridae</taxon>
        <taxon>Pentapetalae</taxon>
        <taxon>rosids</taxon>
        <taxon>fabids</taxon>
        <taxon>Rosales</taxon>
        <taxon>Rosaceae</taxon>
        <taxon>Amygdaloideae</taxon>
        <taxon>Maleae</taxon>
        <taxon>Malus</taxon>
    </lineage>
</organism>
<dbReference type="InterPro" id="IPR002123">
    <property type="entry name" value="Plipid/glycerol_acylTrfase"/>
</dbReference>
<evidence type="ECO:0000313" key="18">
    <source>
        <dbReference type="Proteomes" id="UP000290289"/>
    </source>
</evidence>
<evidence type="ECO:0000256" key="8">
    <source>
        <dbReference type="ARBA" id="ARBA00022989"/>
    </source>
</evidence>
<keyword evidence="9" id="KW-0443">Lipid metabolism</keyword>
<dbReference type="GO" id="GO:0008654">
    <property type="term" value="P:phospholipid biosynthetic process"/>
    <property type="evidence" value="ECO:0007669"/>
    <property type="project" value="UniProtKB-KW"/>
</dbReference>
<keyword evidence="11" id="KW-0594">Phospholipid biosynthesis</keyword>
<evidence type="ECO:0000256" key="13">
    <source>
        <dbReference type="ARBA" id="ARBA00023315"/>
    </source>
</evidence>
<dbReference type="PANTHER" id="PTHR23063">
    <property type="entry name" value="PHOSPHOLIPID ACYLTRANSFERASE"/>
    <property type="match status" value="1"/>
</dbReference>
<dbReference type="SMART" id="SM00563">
    <property type="entry name" value="PlsC"/>
    <property type="match status" value="1"/>
</dbReference>
<dbReference type="GO" id="GO:0008374">
    <property type="term" value="F:O-acyltransferase activity"/>
    <property type="evidence" value="ECO:0007669"/>
    <property type="project" value="InterPro"/>
</dbReference>
<feature type="domain" description="EF-hand" evidence="16">
    <location>
        <begin position="538"/>
        <end position="573"/>
    </location>
</feature>
<keyword evidence="6 15" id="KW-0812">Transmembrane</keyword>
<evidence type="ECO:0000256" key="11">
    <source>
        <dbReference type="ARBA" id="ARBA00023209"/>
    </source>
</evidence>
<dbReference type="PROSITE" id="PS00018">
    <property type="entry name" value="EF_HAND_1"/>
    <property type="match status" value="1"/>
</dbReference>
<dbReference type="InterPro" id="IPR011992">
    <property type="entry name" value="EF-hand-dom_pair"/>
</dbReference>
<dbReference type="SMR" id="A0A498JCL4"/>
<gene>
    <name evidence="17" type="ORF">DVH24_014125</name>
</gene>
<evidence type="ECO:0000256" key="15">
    <source>
        <dbReference type="SAM" id="Phobius"/>
    </source>
</evidence>
<comment type="subcellular location">
    <subcellularLocation>
        <location evidence="1">Membrane</location>
    </subcellularLocation>
</comment>
<dbReference type="GO" id="GO:0016020">
    <property type="term" value="C:membrane"/>
    <property type="evidence" value="ECO:0007669"/>
    <property type="project" value="UniProtKB-SubCell"/>
</dbReference>
<dbReference type="GO" id="GO:0005509">
    <property type="term" value="F:calcium ion binding"/>
    <property type="evidence" value="ECO:0007669"/>
    <property type="project" value="InterPro"/>
</dbReference>
<accession>A0A498JCL4</accession>
<keyword evidence="13" id="KW-0012">Acyltransferase</keyword>
<feature type="transmembrane region" description="Helical" evidence="15">
    <location>
        <begin position="140"/>
        <end position="161"/>
    </location>
</feature>
<evidence type="ECO:0000256" key="4">
    <source>
        <dbReference type="ARBA" id="ARBA00022516"/>
    </source>
</evidence>
<dbReference type="InterPro" id="IPR002048">
    <property type="entry name" value="EF_hand_dom"/>
</dbReference>
<reference evidence="17 18" key="1">
    <citation type="submission" date="2018-10" db="EMBL/GenBank/DDBJ databases">
        <title>A high-quality apple genome assembly.</title>
        <authorList>
            <person name="Hu J."/>
        </authorList>
    </citation>
    <scope>NUCLEOTIDE SEQUENCE [LARGE SCALE GENOMIC DNA]</scope>
    <source>
        <strain evidence="18">cv. HFTH1</strain>
        <tissue evidence="17">Young leaf</tissue>
    </source>
</reference>
<evidence type="ECO:0000256" key="2">
    <source>
        <dbReference type="ARBA" id="ARBA00005074"/>
    </source>
</evidence>
<evidence type="ECO:0000256" key="12">
    <source>
        <dbReference type="ARBA" id="ARBA00023264"/>
    </source>
</evidence>
<dbReference type="SUPFAM" id="SSF47473">
    <property type="entry name" value="EF-hand"/>
    <property type="match status" value="1"/>
</dbReference>
<keyword evidence="8 15" id="KW-1133">Transmembrane helix</keyword>
<keyword evidence="12" id="KW-1208">Phospholipid metabolism</keyword>
<dbReference type="CDD" id="cd07991">
    <property type="entry name" value="LPLAT_LPCAT1-like"/>
    <property type="match status" value="1"/>
</dbReference>
<dbReference type="InterPro" id="IPR045252">
    <property type="entry name" value="LPCAT1-like"/>
</dbReference>
<evidence type="ECO:0000256" key="10">
    <source>
        <dbReference type="ARBA" id="ARBA00023136"/>
    </source>
</evidence>
<evidence type="ECO:0000256" key="14">
    <source>
        <dbReference type="SAM" id="MobiDB-lite"/>
    </source>
</evidence>
<evidence type="ECO:0000313" key="17">
    <source>
        <dbReference type="EMBL" id="RXH93549.1"/>
    </source>
</evidence>
<keyword evidence="10 15" id="KW-0472">Membrane</keyword>
<dbReference type="InterPro" id="IPR018247">
    <property type="entry name" value="EF_Hand_1_Ca_BS"/>
</dbReference>
<name>A0A498JCL4_MALDO</name>
<feature type="region of interest" description="Disordered" evidence="14">
    <location>
        <begin position="73"/>
        <end position="93"/>
    </location>
</feature>
<evidence type="ECO:0000256" key="5">
    <source>
        <dbReference type="ARBA" id="ARBA00022679"/>
    </source>
</evidence>
<dbReference type="PANTHER" id="PTHR23063:SF52">
    <property type="entry name" value="LYSOPHOSPHATIDYLCHOLINE ACYLTRANSFERASE"/>
    <property type="match status" value="1"/>
</dbReference>
<dbReference type="GO" id="GO:0071618">
    <property type="term" value="F:lysophosphatidylethanolamine acyltransferase activity"/>
    <property type="evidence" value="ECO:0007669"/>
    <property type="project" value="TreeGrafter"/>
</dbReference>
<sequence length="598" mass="68029">MPSIALYEPIVNICFSLSYLQKLACSFISLTATLLPQEKTPTLMADQDLTSPFLSPPPSDHPHLILTIQDDTDTESHHNHNGIHTHQSTSADHHHHFRNPFAFLGSDGLTVPVSITADPFRNHTLEITGIYEWLKIGICLPIALVRLVLFGVSLLIGFLATKLALQGWKDKKSPMPRWRCRIMWITRVCTRCILFAFGYHWIRHKGKPAPRDIAPIVVSNHVSFIEPIFFFYELFPTIVASESHDSLPFVGTIIRAMQVIYVNRFSASSRKHAVSEIKRKASCGRFPRVLLFPEGTTTNGRYLISFELGAFIPGFTIQPVVVRYPHVHFDQSWGHISLAKLMFRMFTQFHNFMEVEYLSVVSLFDNKKESATRFSERTSHAIATALNVVQTSHSYGDLMLLMKASQSKLKLEQPSVYMVEMASVKSLLHISSIEAVDFLDKFLSMNPDPRGHVHYHDFLRVLRLKDCSYSEEIFAFMDVERNGVITFKQFLFGSAHVVKRPLFRRACELAFSECVSGENDYVSEQKFGESIGHAIPDLNEDEVRGLFNLFDSDNDGRISREDFLTCLRKNPLLIAVFSPCLLNKDISEDGNRLVEEIV</sequence>
<dbReference type="PROSITE" id="PS50222">
    <property type="entry name" value="EF_HAND_2"/>
    <property type="match status" value="1"/>
</dbReference>
<evidence type="ECO:0000256" key="7">
    <source>
        <dbReference type="ARBA" id="ARBA00022837"/>
    </source>
</evidence>
<evidence type="ECO:0000256" key="9">
    <source>
        <dbReference type="ARBA" id="ARBA00023098"/>
    </source>
</evidence>
<evidence type="ECO:0000256" key="6">
    <source>
        <dbReference type="ARBA" id="ARBA00022692"/>
    </source>
</evidence>
<keyword evidence="5" id="KW-0808">Transferase</keyword>
<comment type="similarity">
    <text evidence="3">Belongs to the 1-acyl-sn-glycerol-3-phosphate acyltransferase family.</text>
</comment>
<comment type="pathway">
    <text evidence="2">Lipid metabolism; phospholipid metabolism.</text>
</comment>
<dbReference type="Pfam" id="PF13833">
    <property type="entry name" value="EF-hand_8"/>
    <property type="match status" value="1"/>
</dbReference>
<evidence type="ECO:0000256" key="1">
    <source>
        <dbReference type="ARBA" id="ARBA00004370"/>
    </source>
</evidence>
<dbReference type="Pfam" id="PF01553">
    <property type="entry name" value="Acyltransferase"/>
    <property type="match status" value="1"/>
</dbReference>
<dbReference type="Gene3D" id="1.10.238.10">
    <property type="entry name" value="EF-hand"/>
    <property type="match status" value="1"/>
</dbReference>
<dbReference type="UniPathway" id="UPA00085"/>
<feature type="transmembrane region" description="Helical" evidence="15">
    <location>
        <begin position="182"/>
        <end position="202"/>
    </location>
</feature>
<dbReference type="STRING" id="3750.A0A498JCL4"/>
<protein>
    <recommendedName>
        <fullName evidence="16">EF-hand domain-containing protein</fullName>
    </recommendedName>
</protein>
<dbReference type="EMBL" id="RDQH01000333">
    <property type="protein sequence ID" value="RXH93549.1"/>
    <property type="molecule type" value="Genomic_DNA"/>
</dbReference>
<keyword evidence="18" id="KW-1185">Reference proteome</keyword>
<keyword evidence="7" id="KW-0106">Calcium</keyword>